<organism evidence="2 3">
    <name type="scientific">Pholiota conissans</name>
    <dbReference type="NCBI Taxonomy" id="109636"/>
    <lineage>
        <taxon>Eukaryota</taxon>
        <taxon>Fungi</taxon>
        <taxon>Dikarya</taxon>
        <taxon>Basidiomycota</taxon>
        <taxon>Agaricomycotina</taxon>
        <taxon>Agaricomycetes</taxon>
        <taxon>Agaricomycetidae</taxon>
        <taxon>Agaricales</taxon>
        <taxon>Agaricineae</taxon>
        <taxon>Strophariaceae</taxon>
        <taxon>Pholiota</taxon>
    </lineage>
</organism>
<dbReference type="EMBL" id="MU155224">
    <property type="protein sequence ID" value="KAF9478914.1"/>
    <property type="molecule type" value="Genomic_DNA"/>
</dbReference>
<comment type="caution">
    <text evidence="2">The sequence shown here is derived from an EMBL/GenBank/DDBJ whole genome shotgun (WGS) entry which is preliminary data.</text>
</comment>
<feature type="chain" id="PRO_5040361213" evidence="1">
    <location>
        <begin position="20"/>
        <end position="137"/>
    </location>
</feature>
<evidence type="ECO:0000313" key="2">
    <source>
        <dbReference type="EMBL" id="KAF9478914.1"/>
    </source>
</evidence>
<keyword evidence="1" id="KW-0732">Signal</keyword>
<evidence type="ECO:0000313" key="3">
    <source>
        <dbReference type="Proteomes" id="UP000807469"/>
    </source>
</evidence>
<gene>
    <name evidence="2" type="ORF">BDN70DRAFT_921596</name>
</gene>
<reference evidence="2" key="1">
    <citation type="submission" date="2020-11" db="EMBL/GenBank/DDBJ databases">
        <authorList>
            <consortium name="DOE Joint Genome Institute"/>
            <person name="Ahrendt S."/>
            <person name="Riley R."/>
            <person name="Andreopoulos W."/>
            <person name="Labutti K."/>
            <person name="Pangilinan J."/>
            <person name="Ruiz-Duenas F.J."/>
            <person name="Barrasa J.M."/>
            <person name="Sanchez-Garcia M."/>
            <person name="Camarero S."/>
            <person name="Miyauchi S."/>
            <person name="Serrano A."/>
            <person name="Linde D."/>
            <person name="Babiker R."/>
            <person name="Drula E."/>
            <person name="Ayuso-Fernandez I."/>
            <person name="Pacheco R."/>
            <person name="Padilla G."/>
            <person name="Ferreira P."/>
            <person name="Barriuso J."/>
            <person name="Kellner H."/>
            <person name="Castanera R."/>
            <person name="Alfaro M."/>
            <person name="Ramirez L."/>
            <person name="Pisabarro A.G."/>
            <person name="Kuo A."/>
            <person name="Tritt A."/>
            <person name="Lipzen A."/>
            <person name="He G."/>
            <person name="Yan M."/>
            <person name="Ng V."/>
            <person name="Cullen D."/>
            <person name="Martin F."/>
            <person name="Rosso M.-N."/>
            <person name="Henrissat B."/>
            <person name="Hibbett D."/>
            <person name="Martinez A.T."/>
            <person name="Grigoriev I.V."/>
        </authorList>
    </citation>
    <scope>NUCLEOTIDE SEQUENCE</scope>
    <source>
        <strain evidence="2">CIRM-BRFM 674</strain>
    </source>
</reference>
<protein>
    <submittedName>
        <fullName evidence="2">Uncharacterized protein</fullName>
    </submittedName>
</protein>
<proteinExistence type="predicted"/>
<name>A0A9P6D025_9AGAR</name>
<dbReference type="AlphaFoldDB" id="A0A9P6D025"/>
<sequence length="137" mass="15337">MSRMSLALALARHLRGTCAALARHSAVILRQLRKIGLFKAYTILDLDKRQAQFERSYLAHDWVRQCLANVSVDSALGAVMRGNYAAFSPCPEFRTLKLSIHVKSTARLPSYYLLSMVGLPVANIHSKNQPRVLLTDN</sequence>
<dbReference type="Proteomes" id="UP000807469">
    <property type="component" value="Unassembled WGS sequence"/>
</dbReference>
<feature type="signal peptide" evidence="1">
    <location>
        <begin position="1"/>
        <end position="19"/>
    </location>
</feature>
<keyword evidence="3" id="KW-1185">Reference proteome</keyword>
<accession>A0A9P6D025</accession>
<evidence type="ECO:0000256" key="1">
    <source>
        <dbReference type="SAM" id="SignalP"/>
    </source>
</evidence>